<dbReference type="Proteomes" id="UP000319499">
    <property type="component" value="Unassembled WGS sequence"/>
</dbReference>
<evidence type="ECO:0008006" key="4">
    <source>
        <dbReference type="Google" id="ProtNLM"/>
    </source>
</evidence>
<dbReference type="AlphaFoldDB" id="A0A563DID3"/>
<gene>
    <name evidence="2" type="ORF">ETU09_02635</name>
</gene>
<comment type="caution">
    <text evidence="2">The sequence shown here is derived from an EMBL/GenBank/DDBJ whole genome shotgun (WGS) entry which is preliminary data.</text>
</comment>
<reference evidence="2 3" key="1">
    <citation type="submission" date="2019-02" db="EMBL/GenBank/DDBJ databases">
        <title>Apibacter muscae sp. nov.: a novel member of the house fly microbiota.</title>
        <authorList>
            <person name="Park R."/>
        </authorList>
    </citation>
    <scope>NUCLEOTIDE SEQUENCE [LARGE SCALE GENOMIC DNA]</scope>
    <source>
        <strain evidence="2 3">AL1</strain>
    </source>
</reference>
<keyword evidence="1" id="KW-0732">Signal</keyword>
<name>A0A563DID3_9FLAO</name>
<feature type="signal peptide" evidence="1">
    <location>
        <begin position="1"/>
        <end position="19"/>
    </location>
</feature>
<evidence type="ECO:0000313" key="3">
    <source>
        <dbReference type="Proteomes" id="UP000319499"/>
    </source>
</evidence>
<dbReference type="OrthoDB" id="1359371at2"/>
<dbReference type="EMBL" id="SELH01000013">
    <property type="protein sequence ID" value="TWP29897.1"/>
    <property type="molecule type" value="Genomic_DNA"/>
</dbReference>
<evidence type="ECO:0000256" key="1">
    <source>
        <dbReference type="SAM" id="SignalP"/>
    </source>
</evidence>
<keyword evidence="3" id="KW-1185">Reference proteome</keyword>
<protein>
    <recommendedName>
        <fullName evidence="4">Lipoprotein</fullName>
    </recommendedName>
</protein>
<dbReference type="PROSITE" id="PS51257">
    <property type="entry name" value="PROKAR_LIPOPROTEIN"/>
    <property type="match status" value="1"/>
</dbReference>
<feature type="chain" id="PRO_5021700211" description="Lipoprotein" evidence="1">
    <location>
        <begin position="20"/>
        <end position="215"/>
    </location>
</feature>
<organism evidence="2 3">
    <name type="scientific">Apibacter muscae</name>
    <dbReference type="NCBI Taxonomy" id="2509004"/>
    <lineage>
        <taxon>Bacteria</taxon>
        <taxon>Pseudomonadati</taxon>
        <taxon>Bacteroidota</taxon>
        <taxon>Flavobacteriia</taxon>
        <taxon>Flavobacteriales</taxon>
        <taxon>Weeksellaceae</taxon>
        <taxon>Apibacter</taxon>
    </lineage>
</organism>
<accession>A0A563DID3</accession>
<proteinExistence type="predicted"/>
<dbReference type="RefSeq" id="WP_146291708.1">
    <property type="nucleotide sequence ID" value="NZ_SELH01000013.1"/>
</dbReference>
<sequence>MKKLLSLLFCIFLMVSCQSQTDLEALKFGTDIESLLKGLEDKYRDNSTYIPFPEYKMTELNCFKIGGITLNNYSLYNKVYLAVDSYKNNQFIGYVVIIQDPEKEQELTDYFLSQMGEPIKKYINEKKEKGYLDAQYLWDDSQKDRLVYIYRHHTQTKKGNEGEEMALVRTIFMTIKKGLVATPDKNNNPENVKKLLEENPRAFEVLEMIKAWFPN</sequence>
<evidence type="ECO:0000313" key="2">
    <source>
        <dbReference type="EMBL" id="TWP29897.1"/>
    </source>
</evidence>